<evidence type="ECO:0000256" key="9">
    <source>
        <dbReference type="ARBA" id="ARBA00033473"/>
    </source>
</evidence>
<dbReference type="GeneID" id="30965656"/>
<dbReference type="GO" id="GO:0005980">
    <property type="term" value="P:glycogen catabolic process"/>
    <property type="evidence" value="ECO:0007669"/>
    <property type="project" value="EnsemblFungi"/>
</dbReference>
<evidence type="ECO:0000256" key="1">
    <source>
        <dbReference type="ARBA" id="ARBA00001863"/>
    </source>
</evidence>
<gene>
    <name evidence="12" type="ORF">ASCRUDRAFT_7206</name>
</gene>
<accession>A0A1D2VM71</accession>
<dbReference type="GO" id="GO:0000324">
    <property type="term" value="C:fungal-type vacuole"/>
    <property type="evidence" value="ECO:0007669"/>
    <property type="project" value="EnsemblFungi"/>
</dbReference>
<dbReference type="RefSeq" id="XP_020048981.1">
    <property type="nucleotide sequence ID" value="XM_020192020.1"/>
</dbReference>
<reference evidence="13" key="1">
    <citation type="submission" date="2016-05" db="EMBL/GenBank/DDBJ databases">
        <title>Comparative genomics of biotechnologically important yeasts.</title>
        <authorList>
            <consortium name="DOE Joint Genome Institute"/>
            <person name="Riley R."/>
            <person name="Haridas S."/>
            <person name="Wolfe K.H."/>
            <person name="Lopes M.R."/>
            <person name="Hittinger C.T."/>
            <person name="Goker M."/>
            <person name="Salamov A."/>
            <person name="Wisecaver J."/>
            <person name="Long T.M."/>
            <person name="Aerts A.L."/>
            <person name="Barry K."/>
            <person name="Choi C."/>
            <person name="Clum A."/>
            <person name="Coughlan A.Y."/>
            <person name="Deshpande S."/>
            <person name="Douglass A.P."/>
            <person name="Hanson S.J."/>
            <person name="Klenk H.-P."/>
            <person name="Labutti K."/>
            <person name="Lapidus A."/>
            <person name="Lindquist E."/>
            <person name="Lipzen A."/>
            <person name="Meier-Kolthoff J.P."/>
            <person name="Ohm R.A."/>
            <person name="Otillar R.P."/>
            <person name="Pangilinan J."/>
            <person name="Peng Y."/>
            <person name="Rokas A."/>
            <person name="Rosa C.A."/>
            <person name="Scheuner C."/>
            <person name="Sibirny A.A."/>
            <person name="Slot J.C."/>
            <person name="Stielow J.B."/>
            <person name="Sun H."/>
            <person name="Kurtzman C.P."/>
            <person name="Blackwell M."/>
            <person name="Grigoriev I.V."/>
            <person name="Jeffries T.W."/>
        </authorList>
    </citation>
    <scope>NUCLEOTIDE SEQUENCE [LARGE SCALE GENOMIC DNA]</scope>
    <source>
        <strain evidence="13">DSM 1968</strain>
    </source>
</reference>
<dbReference type="OrthoDB" id="6123450at2759"/>
<evidence type="ECO:0000256" key="4">
    <source>
        <dbReference type="ARBA" id="ARBA00022801"/>
    </source>
</evidence>
<evidence type="ECO:0000256" key="6">
    <source>
        <dbReference type="ARBA" id="ARBA00023295"/>
    </source>
</evidence>
<dbReference type="STRING" id="1344418.A0A1D2VM71"/>
<dbReference type="GO" id="GO:0004339">
    <property type="term" value="F:glucan 1,4-alpha-glucosidase activity"/>
    <property type="evidence" value="ECO:0007669"/>
    <property type="project" value="UniProtKB-EC"/>
</dbReference>
<feature type="domain" description="GH15-like" evidence="11">
    <location>
        <begin position="115"/>
        <end position="544"/>
    </location>
</feature>
<dbReference type="Pfam" id="PF00723">
    <property type="entry name" value="Glyco_hydro_15"/>
    <property type="match status" value="1"/>
</dbReference>
<feature type="signal peptide" evidence="10">
    <location>
        <begin position="1"/>
        <end position="19"/>
    </location>
</feature>
<keyword evidence="10" id="KW-0732">Signal</keyword>
<dbReference type="PRINTS" id="PR00736">
    <property type="entry name" value="GLHYDRLASE15"/>
</dbReference>
<evidence type="ECO:0000256" key="8">
    <source>
        <dbReference type="ARBA" id="ARBA00033442"/>
    </source>
</evidence>
<keyword evidence="5" id="KW-0119">Carbohydrate metabolism</keyword>
<sequence>MIISKILFSLLTLLTFSVANVLPLSYSYQLQLLDQKNSNANSKYFNLLNYFNNDYNSIKISQIPIKSQKFIPNQISRDDRESWIQEQKTVSFRNILNNIGGSLTNISNPENNGVSVGAVIASPSKVHPDYFYQWTRDAAITMLTICDYLQDDNFQNISLIDLMESYIDNNYYLQRLSNPSGDFDDLSGLGEAKFHVNNTAFMEHWGRPQRDGPALRAITTIKYIDLLNKFNNGEIKTDDKIFNSTADIYNLIIKPDLEYVAKYWNKKSFDLWEEIDSFHFFTSMVQLRSLYSGAQLALKFNDNQFYYYLMENARSLNDFVVFKSGYKQPSLDHLVETPSLYLSNHRSGLDSAIIIASILTHDFDLDVNHLIPFDINDPLILGTLYALISDMKYRYAINHNLISLNLGVGIGRYPEDIYDGTGFAEGNPWFLSTSYAAELFYKIVYSFFNNAEDLRINPANFKFYKENIINFNQESIENDIILPFKSSAFNATVSNLLSYADSFLDVVHSHVSDEGSISEQFDRYSGYMKGASDLTWSYGSLWNAFRWREKVLVLF</sequence>
<dbReference type="FunCoup" id="A0A1D2VM71">
    <property type="interactions" value="64"/>
</dbReference>
<evidence type="ECO:0000259" key="11">
    <source>
        <dbReference type="Pfam" id="PF00723"/>
    </source>
</evidence>
<dbReference type="InterPro" id="IPR000165">
    <property type="entry name" value="Glucoamylase"/>
</dbReference>
<comment type="similarity">
    <text evidence="2">Belongs to the glycosyl hydrolase 15 family.</text>
</comment>
<keyword evidence="13" id="KW-1185">Reference proteome</keyword>
<protein>
    <recommendedName>
        <fullName evidence="3">glucan 1,4-alpha-glucosidase</fullName>
        <ecNumber evidence="3">3.2.1.3</ecNumber>
    </recommendedName>
    <alternativeName>
        <fullName evidence="9">1,4-alpha-D-glucan glucohydrolase</fullName>
    </alternativeName>
    <alternativeName>
        <fullName evidence="8">Glucan 1,4-alpha-glucosidase</fullName>
    </alternativeName>
</protein>
<dbReference type="InterPro" id="IPR012341">
    <property type="entry name" value="6hp_glycosidase-like_sf"/>
</dbReference>
<dbReference type="EC" id="3.2.1.3" evidence="3"/>
<comment type="catalytic activity">
    <reaction evidence="1">
        <text>Hydrolysis of terminal (1-&gt;4)-linked alpha-D-glucose residues successively from non-reducing ends of the chains with release of beta-D-glucose.</text>
        <dbReference type="EC" id="3.2.1.3"/>
    </reaction>
</comment>
<dbReference type="InterPro" id="IPR008928">
    <property type="entry name" value="6-hairpin_glycosidase_sf"/>
</dbReference>
<keyword evidence="7" id="KW-0624">Polysaccharide degradation</keyword>
<dbReference type="Proteomes" id="UP000095038">
    <property type="component" value="Unassembled WGS sequence"/>
</dbReference>
<evidence type="ECO:0000256" key="5">
    <source>
        <dbReference type="ARBA" id="ARBA00023277"/>
    </source>
</evidence>
<dbReference type="PANTHER" id="PTHR31616">
    <property type="entry name" value="TREHALASE"/>
    <property type="match status" value="1"/>
</dbReference>
<proteinExistence type="inferred from homology"/>
<dbReference type="EMBL" id="KV454477">
    <property type="protein sequence ID" value="ODV62674.1"/>
    <property type="molecule type" value="Genomic_DNA"/>
</dbReference>
<dbReference type="SUPFAM" id="SSF48208">
    <property type="entry name" value="Six-hairpin glycosidases"/>
    <property type="match status" value="1"/>
</dbReference>
<dbReference type="InParanoid" id="A0A1D2VM71"/>
<keyword evidence="6" id="KW-0326">Glycosidase</keyword>
<dbReference type="AlphaFoldDB" id="A0A1D2VM71"/>
<dbReference type="InterPro" id="IPR011613">
    <property type="entry name" value="GH15-like"/>
</dbReference>
<evidence type="ECO:0000256" key="3">
    <source>
        <dbReference type="ARBA" id="ARBA00012593"/>
    </source>
</evidence>
<evidence type="ECO:0000256" key="2">
    <source>
        <dbReference type="ARBA" id="ARBA00006188"/>
    </source>
</evidence>
<organism evidence="12 13">
    <name type="scientific">Ascoidea rubescens DSM 1968</name>
    <dbReference type="NCBI Taxonomy" id="1344418"/>
    <lineage>
        <taxon>Eukaryota</taxon>
        <taxon>Fungi</taxon>
        <taxon>Dikarya</taxon>
        <taxon>Ascomycota</taxon>
        <taxon>Saccharomycotina</taxon>
        <taxon>Saccharomycetes</taxon>
        <taxon>Ascoideaceae</taxon>
        <taxon>Ascoidea</taxon>
    </lineage>
</organism>
<evidence type="ECO:0000313" key="12">
    <source>
        <dbReference type="EMBL" id="ODV62674.1"/>
    </source>
</evidence>
<keyword evidence="4 12" id="KW-0378">Hydrolase</keyword>
<dbReference type="Gene3D" id="1.50.10.10">
    <property type="match status" value="1"/>
</dbReference>
<evidence type="ECO:0000256" key="10">
    <source>
        <dbReference type="SAM" id="SignalP"/>
    </source>
</evidence>
<evidence type="ECO:0000313" key="13">
    <source>
        <dbReference type="Proteomes" id="UP000095038"/>
    </source>
</evidence>
<name>A0A1D2VM71_9ASCO</name>
<feature type="chain" id="PRO_5008910556" description="glucan 1,4-alpha-glucosidase" evidence="10">
    <location>
        <begin position="20"/>
        <end position="555"/>
    </location>
</feature>
<evidence type="ECO:0000256" key="7">
    <source>
        <dbReference type="ARBA" id="ARBA00023326"/>
    </source>
</evidence>
<dbReference type="PANTHER" id="PTHR31616:SF9">
    <property type="entry name" value="GLUCOAMYLASE, INTRACELLULAR SPORULATION-SPECIFIC"/>
    <property type="match status" value="1"/>
</dbReference>